<dbReference type="PANTHER" id="PTHR42781:SF4">
    <property type="entry name" value="SPERMIDINE_PUTRESCINE IMPORT ATP-BINDING PROTEIN POTA"/>
    <property type="match status" value="1"/>
</dbReference>
<dbReference type="FunFam" id="3.40.50.300:FF:000133">
    <property type="entry name" value="Spermidine/putrescine import ATP-binding protein PotA"/>
    <property type="match status" value="1"/>
</dbReference>
<dbReference type="InterPro" id="IPR005893">
    <property type="entry name" value="PotA-like"/>
</dbReference>
<dbReference type="SMART" id="SM00382">
    <property type="entry name" value="AAA"/>
    <property type="match status" value="1"/>
</dbReference>
<keyword evidence="3" id="KW-0997">Cell inner membrane</keyword>
<dbReference type="EC" id="7.6.2.11" evidence="8"/>
<keyword evidence="5 8" id="KW-0067">ATP-binding</keyword>
<comment type="subunit">
    <text evidence="8">The complex is composed of two ATP-binding proteins (PotA), two transmembrane proteins (PotB and PotC) and a solute-binding protein (PotD).</text>
</comment>
<feature type="domain" description="ABC transporter" evidence="9">
    <location>
        <begin position="39"/>
        <end position="269"/>
    </location>
</feature>
<dbReference type="Gene3D" id="3.40.50.300">
    <property type="entry name" value="P-loop containing nucleotide triphosphate hydrolases"/>
    <property type="match status" value="1"/>
</dbReference>
<dbReference type="CDD" id="cd03300">
    <property type="entry name" value="ABC_PotA_N"/>
    <property type="match status" value="1"/>
</dbReference>
<dbReference type="InterPro" id="IPR008995">
    <property type="entry name" value="Mo/tungstate-bd_C_term_dom"/>
</dbReference>
<evidence type="ECO:0000259" key="9">
    <source>
        <dbReference type="PROSITE" id="PS50893"/>
    </source>
</evidence>
<evidence type="ECO:0000256" key="3">
    <source>
        <dbReference type="ARBA" id="ARBA00022519"/>
    </source>
</evidence>
<evidence type="ECO:0000256" key="4">
    <source>
        <dbReference type="ARBA" id="ARBA00022741"/>
    </source>
</evidence>
<gene>
    <name evidence="10" type="primary">potA_2</name>
    <name evidence="8" type="synonym">potA</name>
    <name evidence="10" type="ORF">EMLFYP7_03124</name>
</gene>
<organism evidence="10">
    <name type="scientific">Phytobacter massiliensis</name>
    <dbReference type="NCBI Taxonomy" id="1485952"/>
    <lineage>
        <taxon>Bacteria</taxon>
        <taxon>Pseudomonadati</taxon>
        <taxon>Pseudomonadota</taxon>
        <taxon>Gammaproteobacteria</taxon>
        <taxon>Enterobacterales</taxon>
        <taxon>Enterobacteriaceae</taxon>
        <taxon>Phytobacter</taxon>
    </lineage>
</organism>
<dbReference type="EMBL" id="CACRTZ010000033">
    <property type="protein sequence ID" value="VYU62039.1"/>
    <property type="molecule type" value="Genomic_DNA"/>
</dbReference>
<dbReference type="Gene3D" id="2.40.50.100">
    <property type="match status" value="1"/>
</dbReference>
<keyword evidence="6 8" id="KW-1278">Translocase</keyword>
<evidence type="ECO:0000256" key="7">
    <source>
        <dbReference type="ARBA" id="ARBA00023136"/>
    </source>
</evidence>
<dbReference type="InterPro" id="IPR017879">
    <property type="entry name" value="PotA_ATP-bd"/>
</dbReference>
<reference evidence="10" key="1">
    <citation type="submission" date="2019-11" db="EMBL/GenBank/DDBJ databases">
        <authorList>
            <person name="Feng L."/>
        </authorList>
    </citation>
    <scope>NUCLEOTIDE SEQUENCE</scope>
    <source>
        <strain evidence="10">EMassiliensisLFYP7</strain>
    </source>
</reference>
<evidence type="ECO:0000256" key="8">
    <source>
        <dbReference type="RuleBase" id="RU364083"/>
    </source>
</evidence>
<dbReference type="NCBIfam" id="NF006987">
    <property type="entry name" value="PRK09452.1"/>
    <property type="match status" value="1"/>
</dbReference>
<keyword evidence="2 8" id="KW-1003">Cell membrane</keyword>
<dbReference type="PROSITE" id="PS00211">
    <property type="entry name" value="ABC_TRANSPORTER_1"/>
    <property type="match status" value="1"/>
</dbReference>
<dbReference type="SUPFAM" id="SSF52540">
    <property type="entry name" value="P-loop containing nucleoside triphosphate hydrolases"/>
    <property type="match status" value="1"/>
</dbReference>
<dbReference type="PROSITE" id="PS50893">
    <property type="entry name" value="ABC_TRANSPORTER_2"/>
    <property type="match status" value="1"/>
</dbReference>
<keyword evidence="4 8" id="KW-0547">Nucleotide-binding</keyword>
<dbReference type="InterPro" id="IPR003593">
    <property type="entry name" value="AAA+_ATPase"/>
</dbReference>
<dbReference type="GO" id="GO:0015594">
    <property type="term" value="F:ABC-type putrescine transporter activity"/>
    <property type="evidence" value="ECO:0007669"/>
    <property type="project" value="InterPro"/>
</dbReference>
<accession>A0A6N3GEP3</accession>
<dbReference type="PANTHER" id="PTHR42781">
    <property type="entry name" value="SPERMIDINE/PUTRESCINE IMPORT ATP-BINDING PROTEIN POTA"/>
    <property type="match status" value="1"/>
</dbReference>
<sequence>MSDPKVVNHKPRIRSLIRCVAMGQSKKLNKQPRSPSPLVKLVDLSKGFDGKEVISDFNLTINNGEFLTLLGPSGCGKTTVLRLIAGLESVDVGHIKLDDRDITHVPAEHRHVNTVFQSYALFPHMTVFDNVAFGLRMQKTPSSEIPPRVMEALRMVQLDDFATRKPHQLSGGQQQRVAIARAVVNKPRLLLLDESLSALDYKLRKQMQNELKALQRKLGITFVFVTHDQEEALTMSDRIVVMRNGKIEQDGTPREIYEEPKNLFVASFIGEINIFNATVIERLDDQRVRASVEGRECNIYVTFPVEKGQPLHVMLRPEDLRVEEINDATEVEGLIGYVRERNYKGMTLESVVELENGKMVLVSEFFNEDDPDFDHSLDQKMAINWVESWEVVLADEEHK</sequence>
<dbReference type="Pfam" id="PF00005">
    <property type="entry name" value="ABC_tran"/>
    <property type="match status" value="1"/>
</dbReference>
<comment type="catalytic activity">
    <reaction evidence="8">
        <text>ATP + H2O + polyamine-[polyamine-binding protein]Side 1 = ADP + phosphate + polyamineSide 2 + [polyamine-binding protein]Side 1.</text>
        <dbReference type="EC" id="7.6.2.11"/>
    </reaction>
</comment>
<dbReference type="InterPro" id="IPR003439">
    <property type="entry name" value="ABC_transporter-like_ATP-bd"/>
</dbReference>
<evidence type="ECO:0000313" key="10">
    <source>
        <dbReference type="EMBL" id="VYU62039.1"/>
    </source>
</evidence>
<evidence type="ECO:0000256" key="6">
    <source>
        <dbReference type="ARBA" id="ARBA00022967"/>
    </source>
</evidence>
<dbReference type="SUPFAM" id="SSF50331">
    <property type="entry name" value="MOP-like"/>
    <property type="match status" value="1"/>
</dbReference>
<dbReference type="GO" id="GO:0005524">
    <property type="term" value="F:ATP binding"/>
    <property type="evidence" value="ECO:0007669"/>
    <property type="project" value="UniProtKB-KW"/>
</dbReference>
<evidence type="ECO:0000256" key="2">
    <source>
        <dbReference type="ARBA" id="ARBA00022475"/>
    </source>
</evidence>
<comment type="similarity">
    <text evidence="8">Belongs to the ABC transporter superfamily. Spermidine/putrescine importer (TC 3.A.1.11.1) family.</text>
</comment>
<comment type="function">
    <text evidence="8">Part of the ABC transporter complex PotABCD involved in spermidine/putrescine import. Responsible for energy coupling to the transport system.</text>
</comment>
<dbReference type="GO" id="GO:0043190">
    <property type="term" value="C:ATP-binding cassette (ABC) transporter complex"/>
    <property type="evidence" value="ECO:0007669"/>
    <property type="project" value="InterPro"/>
</dbReference>
<dbReference type="InterPro" id="IPR050093">
    <property type="entry name" value="ABC_SmlMolc_Importer"/>
</dbReference>
<dbReference type="InterPro" id="IPR027417">
    <property type="entry name" value="P-loop_NTPase"/>
</dbReference>
<dbReference type="GO" id="GO:0016887">
    <property type="term" value="F:ATP hydrolysis activity"/>
    <property type="evidence" value="ECO:0007669"/>
    <property type="project" value="InterPro"/>
</dbReference>
<protein>
    <recommendedName>
        <fullName evidence="8">Spermidine/putrescine import ATP-binding protein PotA</fullName>
        <ecNumber evidence="8">7.6.2.11</ecNumber>
    </recommendedName>
</protein>
<dbReference type="NCBIfam" id="TIGR01187">
    <property type="entry name" value="potA"/>
    <property type="match status" value="1"/>
</dbReference>
<dbReference type="Pfam" id="PF08402">
    <property type="entry name" value="TOBE_2"/>
    <property type="match status" value="1"/>
</dbReference>
<keyword evidence="1 8" id="KW-0813">Transport</keyword>
<dbReference type="InterPro" id="IPR017871">
    <property type="entry name" value="ABC_transporter-like_CS"/>
</dbReference>
<name>A0A6N3GEP3_9ENTR</name>
<dbReference type="AlphaFoldDB" id="A0A6N3GEP3"/>
<evidence type="ECO:0000256" key="1">
    <source>
        <dbReference type="ARBA" id="ARBA00022448"/>
    </source>
</evidence>
<keyword evidence="10" id="KW-0378">Hydrolase</keyword>
<evidence type="ECO:0000256" key="5">
    <source>
        <dbReference type="ARBA" id="ARBA00022840"/>
    </source>
</evidence>
<proteinExistence type="inferred from homology"/>
<dbReference type="InterPro" id="IPR013611">
    <property type="entry name" value="Transp-assoc_OB_typ2"/>
</dbReference>
<keyword evidence="7 8" id="KW-0472">Membrane</keyword>
<dbReference type="FunFam" id="2.40.50.100:FF:000017">
    <property type="entry name" value="Spermidine/putrescine import ATP-binding protein PotA"/>
    <property type="match status" value="1"/>
</dbReference>